<dbReference type="AlphaFoldDB" id="A0A327L6H9"/>
<protein>
    <recommendedName>
        <fullName evidence="4">DUF3489 domain-containing protein</fullName>
    </recommendedName>
</protein>
<dbReference type="OrthoDB" id="7206991at2"/>
<dbReference type="Proteomes" id="UP000249130">
    <property type="component" value="Unassembled WGS sequence"/>
</dbReference>
<name>A0A327L6H9_9BRAD</name>
<dbReference type="EMBL" id="NPEX01000001">
    <property type="protein sequence ID" value="RAI46161.1"/>
    <property type="molecule type" value="Genomic_DNA"/>
</dbReference>
<dbReference type="Pfam" id="PF11994">
    <property type="entry name" value="DUF3489"/>
    <property type="match status" value="1"/>
</dbReference>
<keyword evidence="3" id="KW-1185">Reference proteome</keyword>
<evidence type="ECO:0000313" key="2">
    <source>
        <dbReference type="EMBL" id="RAI46161.1"/>
    </source>
</evidence>
<proteinExistence type="predicted"/>
<evidence type="ECO:0008006" key="4">
    <source>
        <dbReference type="Google" id="ProtNLM"/>
    </source>
</evidence>
<dbReference type="RefSeq" id="WP_111417021.1">
    <property type="nucleotide sequence ID" value="NZ_NPEX01000001.1"/>
</dbReference>
<evidence type="ECO:0000256" key="1">
    <source>
        <dbReference type="SAM" id="MobiDB-lite"/>
    </source>
</evidence>
<evidence type="ECO:0000313" key="3">
    <source>
        <dbReference type="Proteomes" id="UP000249130"/>
    </source>
</evidence>
<reference evidence="2 3" key="1">
    <citation type="submission" date="2017-07" db="EMBL/GenBank/DDBJ databases">
        <title>Draft Genome Sequences of Select Purple Nonsulfur Bacteria.</title>
        <authorList>
            <person name="Lasarre B."/>
            <person name="Mckinlay J.B."/>
        </authorList>
    </citation>
    <scope>NUCLEOTIDE SEQUENCE [LARGE SCALE GENOMIC DNA]</scope>
    <source>
        <strain evidence="2 3">DSM 5909</strain>
    </source>
</reference>
<accession>A0A327L6H9</accession>
<feature type="region of interest" description="Disordered" evidence="1">
    <location>
        <begin position="1"/>
        <end position="29"/>
    </location>
</feature>
<comment type="caution">
    <text evidence="2">The sequence shown here is derived from an EMBL/GenBank/DDBJ whole genome shotgun (WGS) entry which is preliminary data.</text>
</comment>
<gene>
    <name evidence="2" type="ORF">CH341_00210</name>
</gene>
<organism evidence="2 3">
    <name type="scientific">Rhodoplanes roseus</name>
    <dbReference type="NCBI Taxonomy" id="29409"/>
    <lineage>
        <taxon>Bacteria</taxon>
        <taxon>Pseudomonadati</taxon>
        <taxon>Pseudomonadota</taxon>
        <taxon>Alphaproteobacteria</taxon>
        <taxon>Hyphomicrobiales</taxon>
        <taxon>Nitrobacteraceae</taxon>
        <taxon>Rhodoplanes</taxon>
    </lineage>
</organism>
<feature type="compositionally biased region" description="Basic residues" evidence="1">
    <location>
        <begin position="1"/>
        <end position="17"/>
    </location>
</feature>
<sequence>MAKAKTRKPVAKKRVSKSKAPTSRADSKQAQLIKMLERPDGATIDEIVKKLEWQSHTVRGAIAGALKKRLKLKVESEKIEGRGRVYRIPA</sequence>
<dbReference type="InterPro" id="IPR021880">
    <property type="entry name" value="DUF3489"/>
</dbReference>